<gene>
    <name evidence="4" type="ORF">SE17_11170</name>
</gene>
<dbReference type="EMBL" id="LJCR01000323">
    <property type="protein sequence ID" value="KPV53171.1"/>
    <property type="molecule type" value="Genomic_DNA"/>
</dbReference>
<dbReference type="FunFam" id="3.40.605.10:FF:000007">
    <property type="entry name" value="NAD/NADP-dependent betaine aldehyde dehydrogenase"/>
    <property type="match status" value="1"/>
</dbReference>
<dbReference type="InterPro" id="IPR016161">
    <property type="entry name" value="Ald_DH/histidinol_DH"/>
</dbReference>
<dbReference type="SUPFAM" id="SSF53720">
    <property type="entry name" value="ALDH-like"/>
    <property type="match status" value="1"/>
</dbReference>
<dbReference type="PROSITE" id="PS00070">
    <property type="entry name" value="ALDEHYDE_DEHYDR_CYS"/>
    <property type="match status" value="1"/>
</dbReference>
<dbReference type="FunFam" id="3.40.309.10:FF:000009">
    <property type="entry name" value="Aldehyde dehydrogenase A"/>
    <property type="match status" value="1"/>
</dbReference>
<dbReference type="InterPro" id="IPR016163">
    <property type="entry name" value="Ald_DH_C"/>
</dbReference>
<dbReference type="InterPro" id="IPR016162">
    <property type="entry name" value="Ald_DH_N"/>
</dbReference>
<dbReference type="PATRIC" id="fig|186479.3.peg.6762"/>
<organism evidence="4 5">
    <name type="scientific">Kouleothrix aurantiaca</name>
    <dbReference type="NCBI Taxonomy" id="186479"/>
    <lineage>
        <taxon>Bacteria</taxon>
        <taxon>Bacillati</taxon>
        <taxon>Chloroflexota</taxon>
        <taxon>Chloroflexia</taxon>
        <taxon>Chloroflexales</taxon>
        <taxon>Roseiflexineae</taxon>
        <taxon>Roseiflexaceae</taxon>
        <taxon>Kouleothrix</taxon>
    </lineage>
</organism>
<proteinExistence type="inferred from homology"/>
<dbReference type="Proteomes" id="UP000050509">
    <property type="component" value="Unassembled WGS sequence"/>
</dbReference>
<reference evidence="4 5" key="1">
    <citation type="submission" date="2015-09" db="EMBL/GenBank/DDBJ databases">
        <title>Draft genome sequence of Kouleothrix aurantiaca JCM 19913.</title>
        <authorList>
            <person name="Hemp J."/>
        </authorList>
    </citation>
    <scope>NUCLEOTIDE SEQUENCE [LARGE SCALE GENOMIC DNA]</scope>
    <source>
        <strain evidence="4 5">COM-B</strain>
    </source>
</reference>
<protein>
    <submittedName>
        <fullName evidence="4">Aldehyde dehydrogenase</fullName>
    </submittedName>
</protein>
<evidence type="ECO:0000256" key="2">
    <source>
        <dbReference type="ARBA" id="ARBA00023002"/>
    </source>
</evidence>
<dbReference type="Gene3D" id="3.40.309.10">
    <property type="entry name" value="Aldehyde Dehydrogenase, Chain A, domain 2"/>
    <property type="match status" value="1"/>
</dbReference>
<dbReference type="GO" id="GO:0016620">
    <property type="term" value="F:oxidoreductase activity, acting on the aldehyde or oxo group of donors, NAD or NADP as acceptor"/>
    <property type="evidence" value="ECO:0007669"/>
    <property type="project" value="InterPro"/>
</dbReference>
<evidence type="ECO:0000313" key="4">
    <source>
        <dbReference type="EMBL" id="KPV53171.1"/>
    </source>
</evidence>
<name>A0A0P9DID1_9CHLR</name>
<accession>A0A0P9DID1</accession>
<dbReference type="AlphaFoldDB" id="A0A0P9DID1"/>
<evidence type="ECO:0000313" key="5">
    <source>
        <dbReference type="Proteomes" id="UP000050509"/>
    </source>
</evidence>
<dbReference type="Pfam" id="PF00171">
    <property type="entry name" value="Aldedh"/>
    <property type="match status" value="1"/>
</dbReference>
<dbReference type="PANTHER" id="PTHR11699">
    <property type="entry name" value="ALDEHYDE DEHYDROGENASE-RELATED"/>
    <property type="match status" value="1"/>
</dbReference>
<dbReference type="InterPro" id="IPR016160">
    <property type="entry name" value="Ald_DH_CS_CYS"/>
</dbReference>
<dbReference type="InterPro" id="IPR015590">
    <property type="entry name" value="Aldehyde_DH_dom"/>
</dbReference>
<feature type="domain" description="Aldehyde dehydrogenase" evidence="3">
    <location>
        <begin position="12"/>
        <end position="476"/>
    </location>
</feature>
<dbReference type="Gene3D" id="3.40.605.10">
    <property type="entry name" value="Aldehyde Dehydrogenase, Chain A, domain 1"/>
    <property type="match status" value="1"/>
</dbReference>
<sequence length="491" mass="52895">MKTYRNYIGGEWVESVSKRRVPNINPSDMGDVMGETPLATRDEAASACAVAGDAFREWRRVPAPRRGAIVTRAAQLMQERRNEIARAVAREEGKPVSEAQGEMNRPINVAEFSGAHGRRLNGVTIPLELPNNFGYTLKVPRGVAALITPWNFPVAIPVWKIAPALVAGNSVVFKPSPLTPETSEMVMQCFIDAGVPAGVLNMVHGDADVGTTFIDHPAVKCVSFTGSTPVGKAIYEQAARRGIAAQCEMGGKNPVIVLEDADLDLAVAGVLSGAFGSTGQRCTATSRVILLHPVADAFLERLTHAAMAMRLGNSLEDGVDMGPIVSESQMRRVLEYIEIGKGEGAELLCGGKRASAGALGKGYFVEPTVFDRVRPEMRIAQEEIFGPVLSVIRVESFDEAMAAANDSPFGLTSSIYTRDAMRMFRYIDEIETGMTHVNSPTLGGEAQVPFGGTKETAVGPTEQGTEVFDFYTETKVAYIDYTGAKREGKLY</sequence>
<comment type="caution">
    <text evidence="4">The sequence shown here is derived from an EMBL/GenBank/DDBJ whole genome shotgun (WGS) entry which is preliminary data.</text>
</comment>
<evidence type="ECO:0000256" key="1">
    <source>
        <dbReference type="ARBA" id="ARBA00009986"/>
    </source>
</evidence>
<evidence type="ECO:0000259" key="3">
    <source>
        <dbReference type="Pfam" id="PF00171"/>
    </source>
</evidence>
<keyword evidence="2" id="KW-0560">Oxidoreductase</keyword>
<keyword evidence="5" id="KW-1185">Reference proteome</keyword>
<comment type="similarity">
    <text evidence="1">Belongs to the aldehyde dehydrogenase family.</text>
</comment>